<dbReference type="Gene3D" id="3.90.550.10">
    <property type="entry name" value="Spore Coat Polysaccharide Biosynthesis Protein SpsA, Chain A"/>
    <property type="match status" value="1"/>
</dbReference>
<evidence type="ECO:0000313" key="11">
    <source>
        <dbReference type="Proteomes" id="UP000886879"/>
    </source>
</evidence>
<dbReference type="EC" id="2.7.7.77" evidence="8"/>
<protein>
    <recommendedName>
        <fullName evidence="8">Probable molybdenum cofactor guanylyltransferase</fullName>
        <shortName evidence="8">MoCo guanylyltransferase</shortName>
        <ecNumber evidence="8">2.7.7.77</ecNumber>
    </recommendedName>
    <alternativeName>
        <fullName evidence="8">GTP:molybdopterin guanylyltransferase</fullName>
    </alternativeName>
    <alternativeName>
        <fullName evidence="8">Mo-MPT guanylyltransferase</fullName>
    </alternativeName>
    <alternativeName>
        <fullName evidence="8">Molybdopterin guanylyltransferase</fullName>
    </alternativeName>
    <alternativeName>
        <fullName evidence="8">Molybdopterin-guanine dinucleotide synthase</fullName>
        <shortName evidence="8">MGD synthase</shortName>
    </alternativeName>
</protein>
<comment type="similarity">
    <text evidence="8">Belongs to the MobA family.</text>
</comment>
<feature type="domain" description="MobA-like NTP transferase" evidence="9">
    <location>
        <begin position="10"/>
        <end position="161"/>
    </location>
</feature>
<dbReference type="Pfam" id="PF12804">
    <property type="entry name" value="NTP_transf_3"/>
    <property type="match status" value="1"/>
</dbReference>
<dbReference type="GO" id="GO:0005737">
    <property type="term" value="C:cytoplasm"/>
    <property type="evidence" value="ECO:0007669"/>
    <property type="project" value="UniProtKB-SubCell"/>
</dbReference>
<evidence type="ECO:0000256" key="2">
    <source>
        <dbReference type="ARBA" id="ARBA00022679"/>
    </source>
</evidence>
<evidence type="ECO:0000256" key="3">
    <source>
        <dbReference type="ARBA" id="ARBA00022723"/>
    </source>
</evidence>
<dbReference type="CDD" id="cd02503">
    <property type="entry name" value="MobA"/>
    <property type="match status" value="1"/>
</dbReference>
<comment type="caution">
    <text evidence="10">The sequence shown here is derived from an EMBL/GenBank/DDBJ whole genome shotgun (WGS) entry which is preliminary data.</text>
</comment>
<comment type="subcellular location">
    <subcellularLocation>
        <location evidence="8">Cytoplasm</location>
    </subcellularLocation>
</comment>
<dbReference type="GO" id="GO:0006777">
    <property type="term" value="P:Mo-molybdopterin cofactor biosynthetic process"/>
    <property type="evidence" value="ECO:0007669"/>
    <property type="project" value="UniProtKB-KW"/>
</dbReference>
<evidence type="ECO:0000256" key="7">
    <source>
        <dbReference type="ARBA" id="ARBA00023150"/>
    </source>
</evidence>
<comment type="cofactor">
    <cofactor evidence="8">
        <name>Mg(2+)</name>
        <dbReference type="ChEBI" id="CHEBI:18420"/>
    </cofactor>
</comment>
<evidence type="ECO:0000313" key="10">
    <source>
        <dbReference type="EMBL" id="HIQ60305.1"/>
    </source>
</evidence>
<feature type="binding site" evidence="8">
    <location>
        <position position="23"/>
    </location>
    <ligand>
        <name>GTP</name>
        <dbReference type="ChEBI" id="CHEBI:37565"/>
    </ligand>
</feature>
<keyword evidence="4 8" id="KW-0547">Nucleotide-binding</keyword>
<dbReference type="GO" id="GO:0005525">
    <property type="term" value="F:GTP binding"/>
    <property type="evidence" value="ECO:0007669"/>
    <property type="project" value="UniProtKB-UniRule"/>
</dbReference>
<sequence length="191" mass="20729">MKKRELTVQIMLGGPSKRMGTDKALVTLGGKTLLDRAVETWNHYGAGVQLSVGAPERKALAPAGTLAVADIYPDRGPLAGLHAGLRACTTRWMLLVGVNFPFLTPAQADTLVDAIGDADACVYTMDGVPQPLFGVYRKRCMSFAETMMLNGDYDIRNLLNWANTVYIPLEDTAPFRSVDTPADLEEAENLI</sequence>
<name>A0A9D1CG53_9FIRM</name>
<dbReference type="GO" id="GO:0046872">
    <property type="term" value="F:metal ion binding"/>
    <property type="evidence" value="ECO:0007669"/>
    <property type="project" value="UniProtKB-KW"/>
</dbReference>
<dbReference type="Proteomes" id="UP000886879">
    <property type="component" value="Unassembled WGS sequence"/>
</dbReference>
<dbReference type="InterPro" id="IPR029044">
    <property type="entry name" value="Nucleotide-diphossugar_trans"/>
</dbReference>
<proteinExistence type="inferred from homology"/>
<dbReference type="InterPro" id="IPR013482">
    <property type="entry name" value="Molybde_CF_guanTrfase"/>
</dbReference>
<comment type="domain">
    <text evidence="8">The N-terminal domain determines nucleotide recognition and specific binding, while the C-terminal domain determines the specific binding to the target protein.</text>
</comment>
<dbReference type="HAMAP" id="MF_00316">
    <property type="entry name" value="MobA"/>
    <property type="match status" value="1"/>
</dbReference>
<keyword evidence="2 8" id="KW-0808">Transferase</keyword>
<organism evidence="10 11">
    <name type="scientific">Candidatus Enterenecus faecium</name>
    <dbReference type="NCBI Taxonomy" id="2840780"/>
    <lineage>
        <taxon>Bacteria</taxon>
        <taxon>Bacillati</taxon>
        <taxon>Bacillota</taxon>
        <taxon>Clostridia</taxon>
        <taxon>Eubacteriales</taxon>
        <taxon>Candidatus Enterenecus</taxon>
    </lineage>
</organism>
<comment type="catalytic activity">
    <reaction evidence="8">
        <text>Mo-molybdopterin + GTP + H(+) = Mo-molybdopterin guanine dinucleotide + diphosphate</text>
        <dbReference type="Rhea" id="RHEA:34243"/>
        <dbReference type="ChEBI" id="CHEBI:15378"/>
        <dbReference type="ChEBI" id="CHEBI:33019"/>
        <dbReference type="ChEBI" id="CHEBI:37565"/>
        <dbReference type="ChEBI" id="CHEBI:71302"/>
        <dbReference type="ChEBI" id="CHEBI:71310"/>
        <dbReference type="EC" id="2.7.7.77"/>
    </reaction>
</comment>
<dbReference type="SUPFAM" id="SSF53448">
    <property type="entry name" value="Nucleotide-diphospho-sugar transferases"/>
    <property type="match status" value="1"/>
</dbReference>
<evidence type="ECO:0000259" key="9">
    <source>
        <dbReference type="Pfam" id="PF12804"/>
    </source>
</evidence>
<dbReference type="AlphaFoldDB" id="A0A9D1CG53"/>
<keyword evidence="5 8" id="KW-0460">Magnesium</keyword>
<feature type="binding site" evidence="8">
    <location>
        <position position="70"/>
    </location>
    <ligand>
        <name>GTP</name>
        <dbReference type="ChEBI" id="CHEBI:37565"/>
    </ligand>
</feature>
<dbReference type="InterPro" id="IPR025877">
    <property type="entry name" value="MobA-like_NTP_Trfase"/>
</dbReference>
<evidence type="ECO:0000256" key="8">
    <source>
        <dbReference type="HAMAP-Rule" id="MF_00316"/>
    </source>
</evidence>
<accession>A0A9D1CG53</accession>
<dbReference type="EMBL" id="DVFO01000014">
    <property type="protein sequence ID" value="HIQ60305.1"/>
    <property type="molecule type" value="Genomic_DNA"/>
</dbReference>
<keyword evidence="3 8" id="KW-0479">Metal-binding</keyword>
<evidence type="ECO:0000256" key="6">
    <source>
        <dbReference type="ARBA" id="ARBA00023134"/>
    </source>
</evidence>
<evidence type="ECO:0000256" key="4">
    <source>
        <dbReference type="ARBA" id="ARBA00022741"/>
    </source>
</evidence>
<comment type="caution">
    <text evidence="8">Lacks conserved residue(s) required for the propagation of feature annotation.</text>
</comment>
<reference evidence="10" key="1">
    <citation type="submission" date="2020-10" db="EMBL/GenBank/DDBJ databases">
        <authorList>
            <person name="Gilroy R."/>
        </authorList>
    </citation>
    <scope>NUCLEOTIDE SEQUENCE</scope>
    <source>
        <strain evidence="10">ChiGjej2B2-12916</strain>
    </source>
</reference>
<comment type="function">
    <text evidence="8">Transfers a GMP moiety from GTP to Mo-molybdopterin (Mo-MPT) cofactor (Moco or molybdenum cofactor) to form Mo-molybdopterin guanine dinucleotide (Mo-MGD) cofactor.</text>
</comment>
<evidence type="ECO:0000256" key="1">
    <source>
        <dbReference type="ARBA" id="ARBA00022490"/>
    </source>
</evidence>
<gene>
    <name evidence="8" type="primary">mobA</name>
    <name evidence="10" type="ORF">IAD31_01700</name>
</gene>
<keyword evidence="10" id="KW-0548">Nucleotidyltransferase</keyword>
<evidence type="ECO:0000256" key="5">
    <source>
        <dbReference type="ARBA" id="ARBA00022842"/>
    </source>
</evidence>
<keyword evidence="6 8" id="KW-0342">GTP-binding</keyword>
<keyword evidence="7 8" id="KW-0501">Molybdenum cofactor biosynthesis</keyword>
<dbReference type="PANTHER" id="PTHR19136">
    <property type="entry name" value="MOLYBDENUM COFACTOR GUANYLYLTRANSFERASE"/>
    <property type="match status" value="1"/>
</dbReference>
<dbReference type="PANTHER" id="PTHR19136:SF81">
    <property type="entry name" value="MOLYBDENUM COFACTOR GUANYLYLTRANSFERASE"/>
    <property type="match status" value="1"/>
</dbReference>
<reference evidence="10" key="2">
    <citation type="journal article" date="2021" name="PeerJ">
        <title>Extensive microbial diversity within the chicken gut microbiome revealed by metagenomics and culture.</title>
        <authorList>
            <person name="Gilroy R."/>
            <person name="Ravi A."/>
            <person name="Getino M."/>
            <person name="Pursley I."/>
            <person name="Horton D.L."/>
            <person name="Alikhan N.F."/>
            <person name="Baker D."/>
            <person name="Gharbi K."/>
            <person name="Hall N."/>
            <person name="Watson M."/>
            <person name="Adriaenssens E.M."/>
            <person name="Foster-Nyarko E."/>
            <person name="Jarju S."/>
            <person name="Secka A."/>
            <person name="Antonio M."/>
            <person name="Oren A."/>
            <person name="Chaudhuri R.R."/>
            <person name="La Ragione R."/>
            <person name="Hildebrand F."/>
            <person name="Pallen M.J."/>
        </authorList>
    </citation>
    <scope>NUCLEOTIDE SEQUENCE</scope>
    <source>
        <strain evidence="10">ChiGjej2B2-12916</strain>
    </source>
</reference>
<dbReference type="GO" id="GO:0061603">
    <property type="term" value="F:molybdenum cofactor guanylyltransferase activity"/>
    <property type="evidence" value="ECO:0007669"/>
    <property type="project" value="UniProtKB-EC"/>
</dbReference>
<keyword evidence="1 8" id="KW-0963">Cytoplasm</keyword>